<dbReference type="OrthoDB" id="9785413at2"/>
<organism evidence="2 3">
    <name type="scientific">Roseovarius nubinhibens (strain ATCC BAA-591 / DSM 15170 / ISM)</name>
    <dbReference type="NCBI Taxonomy" id="89187"/>
    <lineage>
        <taxon>Bacteria</taxon>
        <taxon>Pseudomonadati</taxon>
        <taxon>Pseudomonadota</taxon>
        <taxon>Alphaproteobacteria</taxon>
        <taxon>Rhodobacterales</taxon>
        <taxon>Roseobacteraceae</taxon>
        <taxon>Roseovarius</taxon>
    </lineage>
</organism>
<dbReference type="GO" id="GO:0019700">
    <property type="term" value="P:organic phosphonate catabolic process"/>
    <property type="evidence" value="ECO:0007669"/>
    <property type="project" value="InterPro"/>
</dbReference>
<reference evidence="2 3" key="1">
    <citation type="submission" date="2005-12" db="EMBL/GenBank/DDBJ databases">
        <authorList>
            <person name="Moran M.A."/>
            <person name="Ferriera S."/>
            <person name="Johnson J."/>
            <person name="Kravitz S."/>
            <person name="Halpern A."/>
            <person name="Remington K."/>
            <person name="Beeson K."/>
            <person name="Tran B."/>
            <person name="Rogers Y.-H."/>
            <person name="Friedman R."/>
            <person name="Venter J.C."/>
        </authorList>
    </citation>
    <scope>NUCLEOTIDE SEQUENCE [LARGE SCALE GENOMIC DNA]</scope>
    <source>
        <strain evidence="3">ATCC BAA-591 / DSM 15170 / ISM</strain>
    </source>
</reference>
<feature type="domain" description="Amidohydrolase 3" evidence="1">
    <location>
        <begin position="163"/>
        <end position="362"/>
    </location>
</feature>
<sequence>MSAGLDLRLVGAEVLWPEGLGARPLRLAGGVIEADAPGREVDLSGFWVLPGIVDIHGDGFERHLAPRRGAMKDVDQGLLVAEAELAANGITTAVMAQFYSWEGGMRGPEFAERVFAGIAALRGSVATDLRHQLRFEIAMLTQYPALEEFVARHGVEYLVFNDHLPHEELAKGKRPPRLTGQALRIGRNPEKHLADMQAMHAAMGEVAEALDGLCARLRERGLRLGSHDDRSAEDRAIWRGRGVTIAEFPETMAAVEAAAEAGEPVIMGAPNLVRGGSHKGNVSAMEMVAMGHVGALASDYHYPSLMRAVHLIERGGLASLSAAWAMVSEGPARMLGLLDRGRIAPGLRADLVVIDPETRRIGATIAGGSVSYMSGEVAARFIAGAPV</sequence>
<dbReference type="InterPro" id="IPR013108">
    <property type="entry name" value="Amidohydro_3"/>
</dbReference>
<dbReference type="PANTHER" id="PTHR43135">
    <property type="entry name" value="ALPHA-D-RIBOSE 1-METHYLPHOSPHONATE 5-TRIPHOSPHATE DIPHOSPHATASE"/>
    <property type="match status" value="1"/>
</dbReference>
<dbReference type="InterPro" id="IPR011059">
    <property type="entry name" value="Metal-dep_hydrolase_composite"/>
</dbReference>
<evidence type="ECO:0000259" key="1">
    <source>
        <dbReference type="Pfam" id="PF07969"/>
    </source>
</evidence>
<name>A3SRR3_ROSNI</name>
<dbReference type="EMBL" id="AALY01000004">
    <property type="protein sequence ID" value="EAP75286.1"/>
    <property type="molecule type" value="Genomic_DNA"/>
</dbReference>
<keyword evidence="3" id="KW-1185">Reference proteome</keyword>
<dbReference type="InterPro" id="IPR032466">
    <property type="entry name" value="Metal_Hydrolase"/>
</dbReference>
<evidence type="ECO:0000313" key="3">
    <source>
        <dbReference type="Proteomes" id="UP000005954"/>
    </source>
</evidence>
<comment type="caution">
    <text evidence="2">The sequence shown here is derived from an EMBL/GenBank/DDBJ whole genome shotgun (WGS) entry which is preliminary data.</text>
</comment>
<dbReference type="PIRSF" id="PIRSF038971">
    <property type="entry name" value="PhnM"/>
    <property type="match status" value="1"/>
</dbReference>
<accession>A3SRR3</accession>
<dbReference type="Gene3D" id="3.20.20.140">
    <property type="entry name" value="Metal-dependent hydrolases"/>
    <property type="match status" value="1"/>
</dbReference>
<dbReference type="SUPFAM" id="SSF51556">
    <property type="entry name" value="Metallo-dependent hydrolases"/>
    <property type="match status" value="1"/>
</dbReference>
<dbReference type="eggNOG" id="COG3454">
    <property type="taxonomic scope" value="Bacteria"/>
</dbReference>
<proteinExistence type="predicted"/>
<dbReference type="STRING" id="89187.ISM_11880"/>
<dbReference type="Pfam" id="PF07969">
    <property type="entry name" value="Amidohydro_3"/>
    <property type="match status" value="1"/>
</dbReference>
<dbReference type="Proteomes" id="UP000005954">
    <property type="component" value="Unassembled WGS sequence"/>
</dbReference>
<dbReference type="NCBIfam" id="NF011987">
    <property type="entry name" value="PRK15446.2-3"/>
    <property type="match status" value="1"/>
</dbReference>
<dbReference type="PANTHER" id="PTHR43135:SF3">
    <property type="entry name" value="ALPHA-D-RIBOSE 1-METHYLPHOSPHONATE 5-TRIPHOSPHATE DIPHOSPHATASE"/>
    <property type="match status" value="1"/>
</dbReference>
<dbReference type="HOGENOM" id="CLU_060303_1_0_5"/>
<protein>
    <submittedName>
        <fullName evidence="2">Alkylphosphonate utilization protein PhnM, putative</fullName>
    </submittedName>
</protein>
<evidence type="ECO:0000313" key="2">
    <source>
        <dbReference type="EMBL" id="EAP75286.1"/>
    </source>
</evidence>
<dbReference type="Gene3D" id="2.30.40.10">
    <property type="entry name" value="Urease, subunit C, domain 1"/>
    <property type="match status" value="1"/>
</dbReference>
<dbReference type="SUPFAM" id="SSF51338">
    <property type="entry name" value="Composite domain of metallo-dependent hydrolases"/>
    <property type="match status" value="1"/>
</dbReference>
<dbReference type="AlphaFoldDB" id="A3SRR3"/>
<dbReference type="GO" id="GO:0016810">
    <property type="term" value="F:hydrolase activity, acting on carbon-nitrogen (but not peptide) bonds"/>
    <property type="evidence" value="ECO:0007669"/>
    <property type="project" value="InterPro"/>
</dbReference>
<gene>
    <name evidence="2" type="ORF">ISM_11880</name>
</gene>
<dbReference type="RefSeq" id="WP_009814385.1">
    <property type="nucleotide sequence ID" value="NZ_CH724156.1"/>
</dbReference>
<dbReference type="InterPro" id="IPR051781">
    <property type="entry name" value="Metallo-dep_Hydrolase"/>
</dbReference>
<dbReference type="InterPro" id="IPR012696">
    <property type="entry name" value="PhnM"/>
</dbReference>